<proteinExistence type="predicted"/>
<dbReference type="EMBL" id="KQ086248">
    <property type="protein sequence ID" value="KLO05989.1"/>
    <property type="molecule type" value="Genomic_DNA"/>
</dbReference>
<dbReference type="AlphaFoldDB" id="A0A0H2R2I4"/>
<gene>
    <name evidence="1" type="ORF">SCHPADRAFT_704469</name>
</gene>
<evidence type="ECO:0008006" key="3">
    <source>
        <dbReference type="Google" id="ProtNLM"/>
    </source>
</evidence>
<dbReference type="OrthoDB" id="3365698at2759"/>
<organism evidence="1 2">
    <name type="scientific">Schizopora paradoxa</name>
    <dbReference type="NCBI Taxonomy" id="27342"/>
    <lineage>
        <taxon>Eukaryota</taxon>
        <taxon>Fungi</taxon>
        <taxon>Dikarya</taxon>
        <taxon>Basidiomycota</taxon>
        <taxon>Agaricomycotina</taxon>
        <taxon>Agaricomycetes</taxon>
        <taxon>Hymenochaetales</taxon>
        <taxon>Schizoporaceae</taxon>
        <taxon>Schizopora</taxon>
    </lineage>
</organism>
<evidence type="ECO:0000313" key="1">
    <source>
        <dbReference type="EMBL" id="KLO05989.1"/>
    </source>
</evidence>
<evidence type="ECO:0000313" key="2">
    <source>
        <dbReference type="Proteomes" id="UP000053477"/>
    </source>
</evidence>
<keyword evidence="2" id="KW-1185">Reference proteome</keyword>
<dbReference type="InParanoid" id="A0A0H2R2I4"/>
<reference evidence="1 2" key="1">
    <citation type="submission" date="2015-04" db="EMBL/GenBank/DDBJ databases">
        <title>Complete genome sequence of Schizopora paradoxa KUC8140, a cosmopolitan wood degrader in East Asia.</title>
        <authorList>
            <consortium name="DOE Joint Genome Institute"/>
            <person name="Min B."/>
            <person name="Park H."/>
            <person name="Jang Y."/>
            <person name="Kim J.-J."/>
            <person name="Kim K.H."/>
            <person name="Pangilinan J."/>
            <person name="Lipzen A."/>
            <person name="Riley R."/>
            <person name="Grigoriev I.V."/>
            <person name="Spatafora J.W."/>
            <person name="Choi I.-G."/>
        </authorList>
    </citation>
    <scope>NUCLEOTIDE SEQUENCE [LARGE SCALE GENOMIC DNA]</scope>
    <source>
        <strain evidence="1 2">KUC8140</strain>
    </source>
</reference>
<dbReference type="Proteomes" id="UP000053477">
    <property type="component" value="Unassembled WGS sequence"/>
</dbReference>
<sequence>MTFLWRELTIIVLRIAHFERHSYPSCIEFTVFKLVDGTLGCKYHHYHITRMPTYDSGFMCCFKFAGDYEALQCEVSSLRISTWESDQFAVALVNSTRIRWLPIYRLHRLYIVTFYQSSIFPVVIPAPACVCPLYFLEQSNGKQRWTNRPAVLGALGRWATSPTTTIAVANEELHPYAHTPHQRPRQGFESLPLDLFIVIIQLAISLYAEFTPKYDLHALRTVNAVCRYWRWAALSSPSLWAYVSSYLPLSLLQVFLQRSGDTLLHVDLGYGNYFGDAPNPRVGDAKLLRLEDVFLSKLDIILPHSHRVRYLSLSLSATALTSARVKSRLTKFRVPALEGFQFKDNTDFHWAPSKEQAIKTAELSIVSIFQSPQLSKLHLIGISIPSASIQAASLSSLTLMAAYDVIGDAEDYLRDVLNRSTHLVSLALDIWTIRTAFQQDGWVAVEPICLPKLRRLTMQGTCIACSNVYRILSVPSITEICLKVEHSTTESATYFVPREPGGDRLRILVDEYTIKIEFLDSRTLEIRFSFTLRAHFGNGTGISGNDVLLRLLRSRNYPQVTSVDFSSSARFDTLFMPQLLSHVSLLDELSIKFISNKLPGVAEQILQIEDAIGLGMLRSTTSPLRYARKLVYQKVTVVMPQASPYLLGLCAVVRGRGRSGLPPLALEFKECNNVTDGLLRACGLKSSE</sequence>
<accession>A0A0H2R2I4</accession>
<protein>
    <recommendedName>
        <fullName evidence="3">F-box domain-containing protein</fullName>
    </recommendedName>
</protein>
<name>A0A0H2R2I4_9AGAM</name>